<name>A0A7Z0CJ55_9MICO</name>
<accession>A0A7Z0CJ55</accession>
<evidence type="ECO:0000259" key="4">
    <source>
        <dbReference type="Pfam" id="PF13579"/>
    </source>
</evidence>
<keyword evidence="2 5" id="KW-0808">Transferase</keyword>
<dbReference type="Proteomes" id="UP000547973">
    <property type="component" value="Unassembled WGS sequence"/>
</dbReference>
<keyword evidence="6" id="KW-1185">Reference proteome</keyword>
<organism evidence="5 6">
    <name type="scientific">Demequina lutea</name>
    <dbReference type="NCBI Taxonomy" id="431489"/>
    <lineage>
        <taxon>Bacteria</taxon>
        <taxon>Bacillati</taxon>
        <taxon>Actinomycetota</taxon>
        <taxon>Actinomycetes</taxon>
        <taxon>Micrococcales</taxon>
        <taxon>Demequinaceae</taxon>
        <taxon>Demequina</taxon>
    </lineage>
</organism>
<reference evidence="5 6" key="1">
    <citation type="submission" date="2020-07" db="EMBL/GenBank/DDBJ databases">
        <title>Sequencing the genomes of 1000 actinobacteria strains.</title>
        <authorList>
            <person name="Klenk H.-P."/>
        </authorList>
    </citation>
    <scope>NUCLEOTIDE SEQUENCE [LARGE SCALE GENOMIC DNA]</scope>
    <source>
        <strain evidence="5 6">DSM 19970</strain>
    </source>
</reference>
<dbReference type="InterPro" id="IPR028098">
    <property type="entry name" value="Glyco_trans_4-like_N"/>
</dbReference>
<evidence type="ECO:0000313" key="6">
    <source>
        <dbReference type="Proteomes" id="UP000547973"/>
    </source>
</evidence>
<protein>
    <submittedName>
        <fullName evidence="5">Glycosyltransferase involved in cell wall biosynthesis</fullName>
    </submittedName>
</protein>
<dbReference type="GO" id="GO:0016757">
    <property type="term" value="F:glycosyltransferase activity"/>
    <property type="evidence" value="ECO:0007669"/>
    <property type="project" value="UniProtKB-KW"/>
</dbReference>
<dbReference type="EMBL" id="JACBZO010000001">
    <property type="protein sequence ID" value="NYI40397.1"/>
    <property type="molecule type" value="Genomic_DNA"/>
</dbReference>
<dbReference type="Gene3D" id="3.40.50.2000">
    <property type="entry name" value="Glycogen Phosphorylase B"/>
    <property type="match status" value="2"/>
</dbReference>
<comment type="caution">
    <text evidence="5">The sequence shown here is derived from an EMBL/GenBank/DDBJ whole genome shotgun (WGS) entry which is preliminary data.</text>
</comment>
<dbReference type="RefSeq" id="WP_062075484.1">
    <property type="nucleotide sequence ID" value="NZ_BBRC01000009.1"/>
</dbReference>
<proteinExistence type="predicted"/>
<feature type="domain" description="Glycosyl transferase family 1" evidence="3">
    <location>
        <begin position="189"/>
        <end position="344"/>
    </location>
</feature>
<evidence type="ECO:0000256" key="1">
    <source>
        <dbReference type="ARBA" id="ARBA00022676"/>
    </source>
</evidence>
<dbReference type="PANTHER" id="PTHR12526">
    <property type="entry name" value="GLYCOSYLTRANSFERASE"/>
    <property type="match status" value="1"/>
</dbReference>
<dbReference type="SUPFAM" id="SSF53756">
    <property type="entry name" value="UDP-Glycosyltransferase/glycogen phosphorylase"/>
    <property type="match status" value="1"/>
</dbReference>
<feature type="domain" description="Glycosyltransferase subfamily 4-like N-terminal" evidence="4">
    <location>
        <begin position="17"/>
        <end position="153"/>
    </location>
</feature>
<evidence type="ECO:0000259" key="3">
    <source>
        <dbReference type="Pfam" id="PF00534"/>
    </source>
</evidence>
<dbReference type="InterPro" id="IPR001296">
    <property type="entry name" value="Glyco_trans_1"/>
</dbReference>
<evidence type="ECO:0000313" key="5">
    <source>
        <dbReference type="EMBL" id="NYI40397.1"/>
    </source>
</evidence>
<gene>
    <name evidence="5" type="ORF">BKA03_000516</name>
</gene>
<dbReference type="Pfam" id="PF13579">
    <property type="entry name" value="Glyco_trans_4_4"/>
    <property type="match status" value="1"/>
</dbReference>
<keyword evidence="1" id="KW-0328">Glycosyltransferase</keyword>
<sequence length="371" mass="40432">MKIAQIVTYVSKNGAFGGPVSVAIAQSVELASRGHDVELLAGWDGVARIDAPGVNVRLFRTRRLLPAGFSGLTAPGLMAHLRTNYMFYDAVHVHLARDLITLPAASFLARHHAKYVVQSHGMVVPDSRIRGRVFDHVAVRRVLREAGSVIAYRGVDDKDLDAVSRGRANIEYLVNGVSIGLDDRVGDSSRNEVLFMARLHPRKRVMAFAEMALQLSDRGVASRFVVIGPDEGDLGELRAFISHHGLDDVLIYEGAVPYSQVRSRLSKSSVYVLPSVNEPFPVTVLEAMAVGTPCVITDSCGLAAYFRKDSSGLVTDGSAEGLAEAVERLLVDAAFRRSTIENADRTMERQFSISAVGDALEEIYRKESALR</sequence>
<dbReference type="AlphaFoldDB" id="A0A7Z0CJ55"/>
<evidence type="ECO:0000256" key="2">
    <source>
        <dbReference type="ARBA" id="ARBA00022679"/>
    </source>
</evidence>
<dbReference type="Pfam" id="PF00534">
    <property type="entry name" value="Glycos_transf_1"/>
    <property type="match status" value="1"/>
</dbReference>